<evidence type="ECO:0000313" key="13">
    <source>
        <dbReference type="EMBL" id="CAB4557785.1"/>
    </source>
</evidence>
<dbReference type="GO" id="GO:0050518">
    <property type="term" value="F:2-C-methyl-D-erythritol 4-phosphate cytidylyltransferase activity"/>
    <property type="evidence" value="ECO:0007669"/>
    <property type="project" value="InterPro"/>
</dbReference>
<dbReference type="Gene3D" id="3.30.1330.50">
    <property type="entry name" value="2-C-methyl-D-erythritol 2,4-cyclodiphosphate synthase"/>
    <property type="match status" value="1"/>
</dbReference>
<dbReference type="CDD" id="cd02516">
    <property type="entry name" value="CDP-ME_synthetase"/>
    <property type="match status" value="1"/>
</dbReference>
<evidence type="ECO:0000256" key="3">
    <source>
        <dbReference type="ARBA" id="ARBA00004709"/>
    </source>
</evidence>
<dbReference type="PROSITE" id="PS01350">
    <property type="entry name" value="ISPF"/>
    <property type="match status" value="1"/>
</dbReference>
<keyword evidence="9" id="KW-0414">Isoprene biosynthesis</keyword>
<dbReference type="GO" id="GO:0019288">
    <property type="term" value="P:isopentenyl diphosphate biosynthetic process, methylerythritol 4-phosphate pathway"/>
    <property type="evidence" value="ECO:0007669"/>
    <property type="project" value="UniProtKB-UniPathway"/>
</dbReference>
<dbReference type="HAMAP" id="MF_00108">
    <property type="entry name" value="IspD"/>
    <property type="match status" value="1"/>
</dbReference>
<dbReference type="InterPro" id="IPR001228">
    <property type="entry name" value="IspD"/>
</dbReference>
<comment type="pathway">
    <text evidence="3">Isoprenoid biosynthesis; isopentenyl diphosphate biosynthesis via DXP pathway; isopentenyl diphosphate from 1-deoxy-D-xylulose 5-phosphate: step 4/6.</text>
</comment>
<dbReference type="InterPro" id="IPR018294">
    <property type="entry name" value="ISPD_synthase_CS"/>
</dbReference>
<dbReference type="InterPro" id="IPR036571">
    <property type="entry name" value="MECDP_synthase_sf"/>
</dbReference>
<dbReference type="Pfam" id="PF01128">
    <property type="entry name" value="IspD"/>
    <property type="match status" value="1"/>
</dbReference>
<dbReference type="GO" id="GO:0008685">
    <property type="term" value="F:2-C-methyl-D-erythritol 2,4-cyclodiphosphate synthase activity"/>
    <property type="evidence" value="ECO:0007669"/>
    <property type="project" value="UniProtKB-EC"/>
</dbReference>
<dbReference type="SUPFAM" id="SSF69765">
    <property type="entry name" value="IpsF-like"/>
    <property type="match status" value="1"/>
</dbReference>
<dbReference type="EMBL" id="CAEZTB010000088">
    <property type="protein sequence ID" value="CAB4557785.1"/>
    <property type="molecule type" value="Genomic_DNA"/>
</dbReference>
<proteinExistence type="inferred from homology"/>
<dbReference type="SUPFAM" id="SSF53448">
    <property type="entry name" value="Nucleotide-diphospho-sugar transferases"/>
    <property type="match status" value="1"/>
</dbReference>
<reference evidence="13" key="1">
    <citation type="submission" date="2020-05" db="EMBL/GenBank/DDBJ databases">
        <authorList>
            <person name="Chiriac C."/>
            <person name="Salcher M."/>
            <person name="Ghai R."/>
            <person name="Kavagutti S V."/>
        </authorList>
    </citation>
    <scope>NUCLEOTIDE SEQUENCE</scope>
</reference>
<dbReference type="InterPro" id="IPR026596">
    <property type="entry name" value="IspD/F"/>
</dbReference>
<dbReference type="FunFam" id="3.90.550.10:FF:000003">
    <property type="entry name" value="2-C-methyl-D-erythritol 4-phosphate cytidylyltransferase"/>
    <property type="match status" value="1"/>
</dbReference>
<dbReference type="InterPro" id="IPR003526">
    <property type="entry name" value="MECDP_synthase"/>
</dbReference>
<dbReference type="UniPathway" id="UPA00056">
    <property type="reaction ID" value="UER00093"/>
</dbReference>
<evidence type="ECO:0000256" key="8">
    <source>
        <dbReference type="ARBA" id="ARBA00022723"/>
    </source>
</evidence>
<dbReference type="NCBIfam" id="TIGR00151">
    <property type="entry name" value="ispF"/>
    <property type="match status" value="1"/>
</dbReference>
<dbReference type="NCBIfam" id="TIGR00453">
    <property type="entry name" value="ispD"/>
    <property type="match status" value="1"/>
</dbReference>
<comment type="pathway">
    <text evidence="4">Isoprenoid biosynthesis; isopentenyl diphosphate biosynthesis via DXP pathway; isopentenyl diphosphate from 1-deoxy-D-xylulose 5-phosphate: step 2/6.</text>
</comment>
<dbReference type="GO" id="GO:0046872">
    <property type="term" value="F:metal ion binding"/>
    <property type="evidence" value="ECO:0007669"/>
    <property type="project" value="UniProtKB-KW"/>
</dbReference>
<keyword evidence="11" id="KW-0511">Multifunctional enzyme</keyword>
<keyword evidence="8" id="KW-0479">Metal-binding</keyword>
<evidence type="ECO:0000256" key="5">
    <source>
        <dbReference type="ARBA" id="ARBA00009789"/>
    </source>
</evidence>
<dbReference type="HAMAP" id="MF_00107">
    <property type="entry name" value="IspF"/>
    <property type="match status" value="1"/>
</dbReference>
<evidence type="ECO:0000256" key="7">
    <source>
        <dbReference type="ARBA" id="ARBA00022695"/>
    </source>
</evidence>
<comment type="catalytic activity">
    <reaction evidence="1">
        <text>4-CDP-2-C-methyl-D-erythritol 2-phosphate = 2-C-methyl-D-erythritol 2,4-cyclic diphosphate + CMP</text>
        <dbReference type="Rhea" id="RHEA:23864"/>
        <dbReference type="ChEBI" id="CHEBI:57919"/>
        <dbReference type="ChEBI" id="CHEBI:58483"/>
        <dbReference type="ChEBI" id="CHEBI:60377"/>
        <dbReference type="EC" id="4.6.1.12"/>
    </reaction>
</comment>
<dbReference type="Gene3D" id="3.90.550.10">
    <property type="entry name" value="Spore Coat Polysaccharide Biosynthesis Protein SpsA, Chain A"/>
    <property type="match status" value="1"/>
</dbReference>
<evidence type="ECO:0000256" key="10">
    <source>
        <dbReference type="ARBA" id="ARBA00023239"/>
    </source>
</evidence>
<name>A0A6J6D3B8_9ZZZZ</name>
<dbReference type="GO" id="GO:0016114">
    <property type="term" value="P:terpenoid biosynthetic process"/>
    <property type="evidence" value="ECO:0007669"/>
    <property type="project" value="InterPro"/>
</dbReference>
<dbReference type="PANTHER" id="PTHR32125">
    <property type="entry name" value="2-C-METHYL-D-ERYTHRITOL 4-PHOSPHATE CYTIDYLYLTRANSFERASE, CHLOROPLASTIC"/>
    <property type="match status" value="1"/>
</dbReference>
<dbReference type="InterPro" id="IPR034683">
    <property type="entry name" value="IspD/TarI"/>
</dbReference>
<evidence type="ECO:0000256" key="9">
    <source>
        <dbReference type="ARBA" id="ARBA00023229"/>
    </source>
</evidence>
<keyword evidence="7" id="KW-0548">Nucleotidyltransferase</keyword>
<keyword evidence="6" id="KW-0808">Transferase</keyword>
<protein>
    <submittedName>
        <fullName evidence="13">Unannotated protein</fullName>
    </submittedName>
</protein>
<dbReference type="PROSITE" id="PS01295">
    <property type="entry name" value="ISPD"/>
    <property type="match status" value="1"/>
</dbReference>
<gene>
    <name evidence="13" type="ORF">UFOPK1581_00580</name>
</gene>
<accession>A0A6J6D3B8</accession>
<dbReference type="InterPro" id="IPR050088">
    <property type="entry name" value="IspD/TarI_cytidylyltransf_bact"/>
</dbReference>
<dbReference type="InterPro" id="IPR020555">
    <property type="entry name" value="MECDP_synthase_CS"/>
</dbReference>
<evidence type="ECO:0000256" key="11">
    <source>
        <dbReference type="ARBA" id="ARBA00023268"/>
    </source>
</evidence>
<evidence type="ECO:0000256" key="6">
    <source>
        <dbReference type="ARBA" id="ARBA00022679"/>
    </source>
</evidence>
<dbReference type="Pfam" id="PF02542">
    <property type="entry name" value="YgbB"/>
    <property type="match status" value="1"/>
</dbReference>
<comment type="cofactor">
    <cofactor evidence="2">
        <name>a divalent metal cation</name>
        <dbReference type="ChEBI" id="CHEBI:60240"/>
    </cofactor>
</comment>
<keyword evidence="10" id="KW-0456">Lyase</keyword>
<dbReference type="InterPro" id="IPR029044">
    <property type="entry name" value="Nucleotide-diphossugar_trans"/>
</dbReference>
<sequence>MTQRSVAVVLLAAGKGERLGAKAPKAFVELAGKSLLEHSILHALATENLKQLIIAVPESHLEQTLEFEKQLSSQDVDIRVVVGGATRQQSVSESLAVLAGGIDIVLVHDSARSLTSTDLFNRVAQAVFENQIGVIPALHVADTIKRYKGDVIQETIERSDLLRAQTPQGFPASVLVAAHIGTTEEFTDDAALVQSIGGTVMMIPGEEQAMKITTAEDFERAQSYLLAHARTGIGSDAHRYSQDKSKTLYLGCLEWPGELALEGHSDGDVIAHAIVDSLLSAANLGDIGSNFGVDRPEYSGASGEVFLNATLDLLKEQSFEPVNVSVQLIGNRPKLAPRRLEVETHLGAIIGAPVSVSATTTDGMGFLGSDEGLAAVATSLVRKVGLGS</sequence>
<evidence type="ECO:0000256" key="2">
    <source>
        <dbReference type="ARBA" id="ARBA00001968"/>
    </source>
</evidence>
<comment type="similarity">
    <text evidence="5">Belongs to the IspD/TarI cytidylyltransferase family. IspD subfamily.</text>
</comment>
<dbReference type="PANTHER" id="PTHR32125:SF4">
    <property type="entry name" value="2-C-METHYL-D-ERYTHRITOL 4-PHOSPHATE CYTIDYLYLTRANSFERASE, CHLOROPLASTIC"/>
    <property type="match status" value="1"/>
</dbReference>
<evidence type="ECO:0000256" key="4">
    <source>
        <dbReference type="ARBA" id="ARBA00004787"/>
    </source>
</evidence>
<feature type="domain" description="2-C-methyl-D-erythritol 2,4-cyclodiphosphate synthase" evidence="12">
    <location>
        <begin position="230"/>
        <end position="381"/>
    </location>
</feature>
<organism evidence="13">
    <name type="scientific">freshwater metagenome</name>
    <dbReference type="NCBI Taxonomy" id="449393"/>
    <lineage>
        <taxon>unclassified sequences</taxon>
        <taxon>metagenomes</taxon>
        <taxon>ecological metagenomes</taxon>
    </lineage>
</organism>
<dbReference type="HAMAP" id="MF_01520">
    <property type="entry name" value="IspDF"/>
    <property type="match status" value="1"/>
</dbReference>
<dbReference type="CDD" id="cd00554">
    <property type="entry name" value="MECDP_synthase"/>
    <property type="match status" value="1"/>
</dbReference>
<evidence type="ECO:0000256" key="1">
    <source>
        <dbReference type="ARBA" id="ARBA00000200"/>
    </source>
</evidence>
<evidence type="ECO:0000259" key="12">
    <source>
        <dbReference type="Pfam" id="PF02542"/>
    </source>
</evidence>
<dbReference type="AlphaFoldDB" id="A0A6J6D3B8"/>